<dbReference type="InterPro" id="IPR001753">
    <property type="entry name" value="Enoyl-CoA_hydra/iso"/>
</dbReference>
<keyword evidence="6" id="KW-0520">NAD</keyword>
<keyword evidence="7" id="KW-0443">Lipid metabolism</keyword>
<dbReference type="GO" id="GO:0004300">
    <property type="term" value="F:enoyl-CoA hydratase activity"/>
    <property type="evidence" value="ECO:0007669"/>
    <property type="project" value="UniProtKB-ARBA"/>
</dbReference>
<dbReference type="SUPFAM" id="SSF51735">
    <property type="entry name" value="NAD(P)-binding Rossmann-fold domains"/>
    <property type="match status" value="1"/>
</dbReference>
<keyword evidence="10" id="KW-0456">Lyase</keyword>
<dbReference type="UniPathway" id="UPA00659"/>
<evidence type="ECO:0000256" key="10">
    <source>
        <dbReference type="ARBA" id="ARBA00023239"/>
    </source>
</evidence>
<feature type="domain" description="3-hydroxyacyl-CoA dehydrogenase C-terminal" evidence="13">
    <location>
        <begin position="475"/>
        <end position="567"/>
    </location>
</feature>
<dbReference type="Gene3D" id="1.10.1040.50">
    <property type="match status" value="1"/>
</dbReference>
<evidence type="ECO:0000256" key="3">
    <source>
        <dbReference type="ARBA" id="ARBA00022832"/>
    </source>
</evidence>
<dbReference type="GO" id="GO:0070403">
    <property type="term" value="F:NAD+ binding"/>
    <property type="evidence" value="ECO:0007669"/>
    <property type="project" value="InterPro"/>
</dbReference>
<evidence type="ECO:0000256" key="2">
    <source>
        <dbReference type="ARBA" id="ARBA00005005"/>
    </source>
</evidence>
<evidence type="ECO:0000256" key="7">
    <source>
        <dbReference type="ARBA" id="ARBA00023098"/>
    </source>
</evidence>
<feature type="domain" description="3-hydroxyacyl-CoA dehydrogenase NAD binding" evidence="14">
    <location>
        <begin position="294"/>
        <end position="470"/>
    </location>
</feature>
<feature type="domain" description="3-hydroxyacyl-CoA dehydrogenase C-terminal" evidence="13">
    <location>
        <begin position="603"/>
        <end position="689"/>
    </location>
</feature>
<evidence type="ECO:0000256" key="1">
    <source>
        <dbReference type="ARBA" id="ARBA00004275"/>
    </source>
</evidence>
<evidence type="ECO:0000259" key="13">
    <source>
        <dbReference type="Pfam" id="PF00725"/>
    </source>
</evidence>
<dbReference type="EMBL" id="SGXM01000001">
    <property type="protein sequence ID" value="RZT42237.1"/>
    <property type="molecule type" value="Genomic_DNA"/>
</dbReference>
<dbReference type="Pfam" id="PF00725">
    <property type="entry name" value="3HCDH"/>
    <property type="match status" value="2"/>
</dbReference>
<dbReference type="Pfam" id="PF02737">
    <property type="entry name" value="3HCDH_N"/>
    <property type="match status" value="1"/>
</dbReference>
<dbReference type="GO" id="GO:0003857">
    <property type="term" value="F:(3S)-3-hydroxyacyl-CoA dehydrogenase (NAD+) activity"/>
    <property type="evidence" value="ECO:0007669"/>
    <property type="project" value="UniProtKB-EC"/>
</dbReference>
<dbReference type="PANTHER" id="PTHR23309:SF51">
    <property type="entry name" value="3-HYDROXYACYL-COA DEHYDROGENASE-RELATED"/>
    <property type="match status" value="1"/>
</dbReference>
<evidence type="ECO:0000313" key="16">
    <source>
        <dbReference type="Proteomes" id="UP000291078"/>
    </source>
</evidence>
<keyword evidence="11" id="KW-0511">Multifunctional enzyme</keyword>
<dbReference type="OrthoDB" id="5287258at2"/>
<dbReference type="RefSeq" id="WP_130390222.1">
    <property type="nucleotide sequence ID" value="NZ_SGXM01000001.1"/>
</dbReference>
<keyword evidence="8" id="KW-0576">Peroxisome</keyword>
<dbReference type="SUPFAM" id="SSF48179">
    <property type="entry name" value="6-phosphogluconate dehydrogenase C-terminal domain-like"/>
    <property type="match status" value="2"/>
</dbReference>
<dbReference type="Proteomes" id="UP000291078">
    <property type="component" value="Unassembled WGS sequence"/>
</dbReference>
<keyword evidence="4" id="KW-0442">Lipid degradation</keyword>
<dbReference type="PANTHER" id="PTHR23309">
    <property type="entry name" value="3-HYDROXYACYL-COA DEHYROGENASE"/>
    <property type="match status" value="1"/>
</dbReference>
<dbReference type="Gene3D" id="3.40.50.720">
    <property type="entry name" value="NAD(P)-binding Rossmann-like Domain"/>
    <property type="match status" value="1"/>
</dbReference>
<dbReference type="Pfam" id="PF00378">
    <property type="entry name" value="ECH_1"/>
    <property type="match status" value="1"/>
</dbReference>
<evidence type="ECO:0000256" key="4">
    <source>
        <dbReference type="ARBA" id="ARBA00022963"/>
    </source>
</evidence>
<dbReference type="InterPro" id="IPR006176">
    <property type="entry name" value="3-OHacyl-CoA_DH_NAD-bd"/>
</dbReference>
<evidence type="ECO:0000256" key="8">
    <source>
        <dbReference type="ARBA" id="ARBA00023140"/>
    </source>
</evidence>
<evidence type="ECO:0000256" key="12">
    <source>
        <dbReference type="ARBA" id="ARBA00049556"/>
    </source>
</evidence>
<keyword evidence="9" id="KW-0413">Isomerase</keyword>
<evidence type="ECO:0000256" key="9">
    <source>
        <dbReference type="ARBA" id="ARBA00023235"/>
    </source>
</evidence>
<evidence type="ECO:0000256" key="11">
    <source>
        <dbReference type="ARBA" id="ARBA00023268"/>
    </source>
</evidence>
<dbReference type="FunFam" id="3.40.50.720:FF:000009">
    <property type="entry name" value="Fatty oxidation complex, alpha subunit"/>
    <property type="match status" value="1"/>
</dbReference>
<organism evidence="15 16">
    <name type="scientific">Cupriavidus agavae</name>
    <dbReference type="NCBI Taxonomy" id="1001822"/>
    <lineage>
        <taxon>Bacteria</taxon>
        <taxon>Pseudomonadati</taxon>
        <taxon>Pseudomonadota</taxon>
        <taxon>Betaproteobacteria</taxon>
        <taxon>Burkholderiales</taxon>
        <taxon>Burkholderiaceae</taxon>
        <taxon>Cupriavidus</taxon>
    </lineage>
</organism>
<comment type="catalytic activity">
    <reaction evidence="12">
        <text>a (3S)-3-hydroxyacyl-CoA + NAD(+) = a 3-oxoacyl-CoA + NADH + H(+)</text>
        <dbReference type="Rhea" id="RHEA:22432"/>
        <dbReference type="ChEBI" id="CHEBI:15378"/>
        <dbReference type="ChEBI" id="CHEBI:57318"/>
        <dbReference type="ChEBI" id="CHEBI:57540"/>
        <dbReference type="ChEBI" id="CHEBI:57945"/>
        <dbReference type="ChEBI" id="CHEBI:90726"/>
        <dbReference type="EC" id="1.1.1.35"/>
    </reaction>
</comment>
<dbReference type="AlphaFoldDB" id="A0A4Q7S8I3"/>
<sequence>MTAQYQVQDGVAVITLDNPPVNGLGHSTRLGIVEGMTRALDDAAVKAVVITGAGKAFSGGADIREFNTPKATQEPTLHSVIRVLEASAKPVVAAIHSVAMGGGLELALGCNYRVAAKGAQIALPEVKLGLLPGAGGTQRLPRLIGLEHALNMIVSGTAIPSEKFAGSKLFDEVVDGDVLPAAIKFAQNVGAASGPHPKVRDLKVRHENAEGFIAFARNTVAAVAKNFPAPSKCVDAVAASLKPFEQGLKEEREGFMYLVGTPESRALRHAFFGERAASKIPDVPEGTPVRKIEKVAVIGAGTMGGGITMNFLNAGIPVIMLETKQEALDRGVGIIRKNYDNSAKKGKLTAEKVEQRMGLLSTTLSYDDIKDADMVIEAVFEEMGVKETVFKKLDEVMKDGAILASNTSTLDVNKIASFTRRPQDVVGMHFFSPANVMKLLEVVRGEKTGKDVLATVMQIGKKIKKTAVVSGVCDGFIGNRMIEQYSRQAGYLLDEGALPEQVDRAIEKFGFAMGPFRMGDLAGNDIGWAIRKRRAVDKPDIQYSKTADLLCEMGRFGQKTGAGWYDYKAGDRKPYPNQQVNDMIVEHSKSLGITRRKISDDEIVERLVFALVNEGAKILEEGIASKASDIDMVYLTGYGFPLFRGGPMLYADQVGLFNVAQSMKRYAKGYHGEAWTVAPLLQKLADEGKGFNG</sequence>
<evidence type="ECO:0000256" key="6">
    <source>
        <dbReference type="ARBA" id="ARBA00023027"/>
    </source>
</evidence>
<dbReference type="SUPFAM" id="SSF52096">
    <property type="entry name" value="ClpP/crotonase"/>
    <property type="match status" value="1"/>
</dbReference>
<evidence type="ECO:0000313" key="15">
    <source>
        <dbReference type="EMBL" id="RZT42237.1"/>
    </source>
</evidence>
<keyword evidence="16" id="KW-1185">Reference proteome</keyword>
<dbReference type="GO" id="GO:0006635">
    <property type="term" value="P:fatty acid beta-oxidation"/>
    <property type="evidence" value="ECO:0007669"/>
    <property type="project" value="UniProtKB-UniPathway"/>
</dbReference>
<dbReference type="Gene3D" id="3.90.226.10">
    <property type="entry name" value="2-enoyl-CoA Hydratase, Chain A, domain 1"/>
    <property type="match status" value="1"/>
</dbReference>
<dbReference type="InterPro" id="IPR029045">
    <property type="entry name" value="ClpP/crotonase-like_dom_sf"/>
</dbReference>
<dbReference type="InterPro" id="IPR036291">
    <property type="entry name" value="NAD(P)-bd_dom_sf"/>
</dbReference>
<comment type="caution">
    <text evidence="15">The sequence shown here is derived from an EMBL/GenBank/DDBJ whole genome shotgun (WGS) entry which is preliminary data.</text>
</comment>
<name>A0A4Q7S8I3_9BURK</name>
<evidence type="ECO:0000256" key="5">
    <source>
        <dbReference type="ARBA" id="ARBA00023002"/>
    </source>
</evidence>
<dbReference type="FunFam" id="1.10.1040.50:FF:000006">
    <property type="entry name" value="Peroxisomal bifunctional enzyme"/>
    <property type="match status" value="1"/>
</dbReference>
<dbReference type="InterPro" id="IPR006108">
    <property type="entry name" value="3HC_DH_C"/>
</dbReference>
<reference evidence="15 16" key="1">
    <citation type="journal article" date="2015" name="Stand. Genomic Sci.">
        <title>Genomic Encyclopedia of Bacterial and Archaeal Type Strains, Phase III: the genomes of soil and plant-associated and newly described type strains.</title>
        <authorList>
            <person name="Whitman W.B."/>
            <person name="Woyke T."/>
            <person name="Klenk H.P."/>
            <person name="Zhou Y."/>
            <person name="Lilburn T.G."/>
            <person name="Beck B.J."/>
            <person name="De Vos P."/>
            <person name="Vandamme P."/>
            <person name="Eisen J.A."/>
            <person name="Garrity G."/>
            <person name="Hugenholtz P."/>
            <person name="Kyrpides N.C."/>
        </authorList>
    </citation>
    <scope>NUCLEOTIDE SEQUENCE [LARGE SCALE GENOMIC DNA]</scope>
    <source>
        <strain evidence="15 16">ASC-9842</strain>
    </source>
</reference>
<dbReference type="GO" id="GO:0016853">
    <property type="term" value="F:isomerase activity"/>
    <property type="evidence" value="ECO:0007669"/>
    <property type="project" value="UniProtKB-KW"/>
</dbReference>
<comment type="subcellular location">
    <subcellularLocation>
        <location evidence="1">Peroxisome</location>
    </subcellularLocation>
</comment>
<gene>
    <name evidence="15" type="ORF">EV147_1260</name>
</gene>
<protein>
    <submittedName>
        <fullName evidence="15">Short chain enoyl-CoA hydratase /3-hydroxyacyl-CoA dehydrogenase</fullName>
    </submittedName>
</protein>
<proteinExistence type="predicted"/>
<comment type="pathway">
    <text evidence="2">Lipid metabolism; fatty acid beta-oxidation.</text>
</comment>
<keyword evidence="3" id="KW-0276">Fatty acid metabolism</keyword>
<keyword evidence="5" id="KW-0560">Oxidoreductase</keyword>
<accession>A0A4Q7S8I3</accession>
<dbReference type="InterPro" id="IPR008927">
    <property type="entry name" value="6-PGluconate_DH-like_C_sf"/>
</dbReference>
<dbReference type="CDD" id="cd06558">
    <property type="entry name" value="crotonase-like"/>
    <property type="match status" value="1"/>
</dbReference>
<evidence type="ECO:0000259" key="14">
    <source>
        <dbReference type="Pfam" id="PF02737"/>
    </source>
</evidence>